<organism evidence="7 8">
    <name type="scientific">Tenacibaculum vairaonense</name>
    <dbReference type="NCBI Taxonomy" id="3137860"/>
    <lineage>
        <taxon>Bacteria</taxon>
        <taxon>Pseudomonadati</taxon>
        <taxon>Bacteroidota</taxon>
        <taxon>Flavobacteriia</taxon>
        <taxon>Flavobacteriales</taxon>
        <taxon>Flavobacteriaceae</taxon>
        <taxon>Tenacibaculum</taxon>
    </lineage>
</organism>
<evidence type="ECO:0000256" key="5">
    <source>
        <dbReference type="SAM" id="Phobius"/>
    </source>
</evidence>
<evidence type="ECO:0000256" key="1">
    <source>
        <dbReference type="ARBA" id="ARBA00004141"/>
    </source>
</evidence>
<keyword evidence="8" id="KW-1185">Reference proteome</keyword>
<keyword evidence="3 5" id="KW-1133">Transmembrane helix</keyword>
<keyword evidence="2 5" id="KW-0812">Transmembrane</keyword>
<feature type="transmembrane region" description="Helical" evidence="5">
    <location>
        <begin position="129"/>
        <end position="150"/>
    </location>
</feature>
<evidence type="ECO:0000256" key="4">
    <source>
        <dbReference type="ARBA" id="ARBA00023136"/>
    </source>
</evidence>
<keyword evidence="4 5" id="KW-0472">Membrane</keyword>
<gene>
    <name evidence="7" type="ORF">T190115A13A_180050</name>
</gene>
<feature type="transmembrane region" description="Helical" evidence="5">
    <location>
        <begin position="26"/>
        <end position="43"/>
    </location>
</feature>
<evidence type="ECO:0000313" key="8">
    <source>
        <dbReference type="Proteomes" id="UP001497602"/>
    </source>
</evidence>
<feature type="domain" description="Yip1" evidence="6">
    <location>
        <begin position="33"/>
        <end position="178"/>
    </location>
</feature>
<evidence type="ECO:0000256" key="3">
    <source>
        <dbReference type="ARBA" id="ARBA00022989"/>
    </source>
</evidence>
<accession>A0ABM9PJD3</accession>
<evidence type="ECO:0000313" key="7">
    <source>
        <dbReference type="EMBL" id="CAL2105721.1"/>
    </source>
</evidence>
<dbReference type="InterPro" id="IPR006977">
    <property type="entry name" value="Yip1_dom"/>
</dbReference>
<dbReference type="RefSeq" id="WP_348737537.1">
    <property type="nucleotide sequence ID" value="NZ_CAXJRC010000009.1"/>
</dbReference>
<reference evidence="7 8" key="1">
    <citation type="submission" date="2024-05" db="EMBL/GenBank/DDBJ databases">
        <authorList>
            <person name="Duchaud E."/>
        </authorList>
    </citation>
    <scope>NUCLEOTIDE SEQUENCE [LARGE SCALE GENOMIC DNA]</scope>
    <source>
        <strain evidence="7">Ena-SAMPLE-TAB-13-05-2024-13:56:06:370-140305</strain>
    </source>
</reference>
<dbReference type="EMBL" id="CAXJRC010000009">
    <property type="protein sequence ID" value="CAL2105721.1"/>
    <property type="molecule type" value="Genomic_DNA"/>
</dbReference>
<proteinExistence type="predicted"/>
<dbReference type="Pfam" id="PF04893">
    <property type="entry name" value="Yip1"/>
    <property type="match status" value="1"/>
</dbReference>
<sequence>MKTIFYLVFKTQKGLRLLADKYEDDLYRSSLGVFAVFGIVNFFKNKGEGLFHNNLFGLLIAVLISLFFGMLCSFVLYKIGRVLKGKGEYADICPLYAYAIIPIVMANIFKLMLEQVYTNGLLSLGYFRLLTIVNSIVFSLISLKILFFGLKKFNRYSYLKSAINIIVFSLPIIGLYFYLLLA</sequence>
<feature type="transmembrane region" description="Helical" evidence="5">
    <location>
        <begin position="55"/>
        <end position="77"/>
    </location>
</feature>
<feature type="transmembrane region" description="Helical" evidence="5">
    <location>
        <begin position="162"/>
        <end position="181"/>
    </location>
</feature>
<protein>
    <submittedName>
        <fullName evidence="7">Yip1 domain-containing protein</fullName>
    </submittedName>
</protein>
<name>A0ABM9PJD3_9FLAO</name>
<dbReference type="Proteomes" id="UP001497602">
    <property type="component" value="Unassembled WGS sequence"/>
</dbReference>
<comment type="subcellular location">
    <subcellularLocation>
        <location evidence="1">Membrane</location>
        <topology evidence="1">Multi-pass membrane protein</topology>
    </subcellularLocation>
</comment>
<comment type="caution">
    <text evidence="7">The sequence shown here is derived from an EMBL/GenBank/DDBJ whole genome shotgun (WGS) entry which is preliminary data.</text>
</comment>
<evidence type="ECO:0000256" key="2">
    <source>
        <dbReference type="ARBA" id="ARBA00022692"/>
    </source>
</evidence>
<evidence type="ECO:0000259" key="6">
    <source>
        <dbReference type="Pfam" id="PF04893"/>
    </source>
</evidence>
<feature type="transmembrane region" description="Helical" evidence="5">
    <location>
        <begin position="89"/>
        <end position="109"/>
    </location>
</feature>